<gene>
    <name evidence="1" type="ORF">B739_1918</name>
</gene>
<evidence type="ECO:0000313" key="2">
    <source>
        <dbReference type="Proteomes" id="UP000006276"/>
    </source>
</evidence>
<keyword evidence="2" id="KW-1185">Reference proteome</keyword>
<dbReference type="Proteomes" id="UP000006276">
    <property type="component" value="Chromosome"/>
</dbReference>
<dbReference type="EMBL" id="CP003787">
    <property type="protein sequence ID" value="AFR36501.1"/>
    <property type="molecule type" value="Genomic_DNA"/>
</dbReference>
<dbReference type="AlphaFoldDB" id="J9QTX8"/>
<protein>
    <submittedName>
        <fullName evidence="1">Uncharacterized protein</fullName>
    </submittedName>
</protein>
<dbReference type="HOGENOM" id="CLU_2618320_0_0_10"/>
<sequence length="85" mass="10469">MSNKKQLPEWEKEFNRVKNNSIYFLEVYYNQIYPDKKVALSKEEKQAFFDKYKGVPLFEDMDKWAAYTKEIKRLKNEGYEDWEIL</sequence>
<name>J9QTX8_RIEAN</name>
<dbReference type="RefSeq" id="WP_014938768.1">
    <property type="nucleotide sequence ID" value="NC_018609.1"/>
</dbReference>
<dbReference type="KEGG" id="rag:B739_1918"/>
<organism evidence="1 2">
    <name type="scientific">Riemerella anatipestifer RA-CH-1</name>
    <dbReference type="NCBI Taxonomy" id="1228997"/>
    <lineage>
        <taxon>Bacteria</taxon>
        <taxon>Pseudomonadati</taxon>
        <taxon>Bacteroidota</taxon>
        <taxon>Flavobacteriia</taxon>
        <taxon>Flavobacteriales</taxon>
        <taxon>Weeksellaceae</taxon>
        <taxon>Riemerella</taxon>
    </lineage>
</organism>
<evidence type="ECO:0000313" key="1">
    <source>
        <dbReference type="EMBL" id="AFR36501.1"/>
    </source>
</evidence>
<accession>J9QTX8</accession>
<dbReference type="PATRIC" id="fig|1228997.3.peg.1919"/>
<proteinExistence type="predicted"/>
<reference evidence="1 2" key="1">
    <citation type="submission" date="2012-09" db="EMBL/GenBank/DDBJ databases">
        <title>Riemerella anatipestifer vaccine strains.</title>
        <authorList>
            <person name="Chun C.A."/>
            <person name="Shu W.M."/>
            <person name="Kang Z.D."/>
            <person name="Jia W.X."/>
        </authorList>
    </citation>
    <scope>NUCLEOTIDE SEQUENCE [LARGE SCALE GENOMIC DNA]</scope>
    <source>
        <strain evidence="1 2">RA-CH-1</strain>
    </source>
</reference>